<dbReference type="AlphaFoldDB" id="A0A6C0YW84"/>
<dbReference type="EMBL" id="CP044455">
    <property type="protein sequence ID" value="QIC69046.1"/>
    <property type="molecule type" value="Genomic_DNA"/>
</dbReference>
<name>A0A6C0YW84_9GAMM</name>
<dbReference type="Proteomes" id="UP000503440">
    <property type="component" value="Chromosome"/>
</dbReference>
<evidence type="ECO:0000313" key="1">
    <source>
        <dbReference type="EMBL" id="QIC69046.1"/>
    </source>
</evidence>
<dbReference type="RefSeq" id="WP_005180822.1">
    <property type="nucleotide sequence ID" value="NZ_CP041291.1"/>
</dbReference>
<gene>
    <name evidence="1" type="ORF">FSC09_00690</name>
</gene>
<proteinExistence type="predicted"/>
<sequence length="232" mass="26988">MTFIVAIQLNDSIIVTTDNKKIVLKESGEIQFNTKKSQKIYSWDKGIITGTGESYVISRSIELFKTLAHSDINKLPQCLDISRQIREFEVGTDYFQIENTKLLCSSYSEYGAQLYTIQRFEPSQPYEVTVISPMDIRVWLFHPNIEAISNDLQNLYADLKDYSTFTDKAEWINYYLNHLAPMYQKQSKQDPLMSKRFDFFFQAKNEYVFGHVPNTQETALNFQEISTNFGAI</sequence>
<evidence type="ECO:0000313" key="2">
    <source>
        <dbReference type="Proteomes" id="UP000503440"/>
    </source>
</evidence>
<reference evidence="1 2" key="1">
    <citation type="submission" date="2019-09" db="EMBL/GenBank/DDBJ databases">
        <title>Non-baumannii Acinetobacter spp. carrying blaNDM-1 isolated in China.</title>
        <authorList>
            <person name="Cui C."/>
            <person name="Chen C."/>
            <person name="Sun J."/>
            <person name="Liu Y."/>
        </authorList>
    </citation>
    <scope>NUCLEOTIDE SEQUENCE [LARGE SCALE GENOMIC DNA]</scope>
    <source>
        <strain evidence="1 2">B18</strain>
    </source>
</reference>
<accession>A0A6C0YW84</accession>
<organism evidence="1 2">
    <name type="scientific">Acinetobacter indicus</name>
    <dbReference type="NCBI Taxonomy" id="756892"/>
    <lineage>
        <taxon>Bacteria</taxon>
        <taxon>Pseudomonadati</taxon>
        <taxon>Pseudomonadota</taxon>
        <taxon>Gammaproteobacteria</taxon>
        <taxon>Moraxellales</taxon>
        <taxon>Moraxellaceae</taxon>
        <taxon>Acinetobacter</taxon>
    </lineage>
</organism>
<protein>
    <submittedName>
        <fullName evidence="1">Uncharacterized protein</fullName>
    </submittedName>
</protein>